<protein>
    <submittedName>
        <fullName evidence="1">Uncharacterized protein</fullName>
    </submittedName>
</protein>
<dbReference type="Proteomes" id="UP000199182">
    <property type="component" value="Unassembled WGS sequence"/>
</dbReference>
<name>A0A1G9YNM8_9FIRM</name>
<organism evidence="1 2">
    <name type="scientific">Acetanaerobacterium elongatum</name>
    <dbReference type="NCBI Taxonomy" id="258515"/>
    <lineage>
        <taxon>Bacteria</taxon>
        <taxon>Bacillati</taxon>
        <taxon>Bacillota</taxon>
        <taxon>Clostridia</taxon>
        <taxon>Eubacteriales</taxon>
        <taxon>Oscillospiraceae</taxon>
        <taxon>Acetanaerobacterium</taxon>
    </lineage>
</organism>
<dbReference type="AlphaFoldDB" id="A0A1G9YNM8"/>
<sequence length="161" mass="18487">MTNRCWEGKLMDYINEIDTLIQEVSSAIGKPISREKYEIVDRGLPHIPPSRLPAEKMAVYMFLLGDEFLKIGKANNRSNARFCSQHYGLNAPSTLAKSLLEDSEMSNSKIVPSNIKDWIKTNCRRIDIIIDADLGVFTLELIEAIMHYKYEPRYEGFVSQR</sequence>
<reference evidence="1 2" key="1">
    <citation type="submission" date="2016-10" db="EMBL/GenBank/DDBJ databases">
        <authorList>
            <person name="de Groot N.N."/>
        </authorList>
    </citation>
    <scope>NUCLEOTIDE SEQUENCE [LARGE SCALE GENOMIC DNA]</scope>
    <source>
        <strain evidence="1 2">CGMCC 1.5012</strain>
    </source>
</reference>
<gene>
    <name evidence="1" type="ORF">SAMN05192585_11149</name>
</gene>
<dbReference type="EMBL" id="FNID01000011">
    <property type="protein sequence ID" value="SDN10181.1"/>
    <property type="molecule type" value="Genomic_DNA"/>
</dbReference>
<proteinExistence type="predicted"/>
<evidence type="ECO:0000313" key="2">
    <source>
        <dbReference type="Proteomes" id="UP000199182"/>
    </source>
</evidence>
<dbReference type="STRING" id="258515.SAMN05192585_11149"/>
<accession>A0A1G9YNM8</accession>
<evidence type="ECO:0000313" key="1">
    <source>
        <dbReference type="EMBL" id="SDN10181.1"/>
    </source>
</evidence>
<keyword evidence="2" id="KW-1185">Reference proteome</keyword>